<gene>
    <name evidence="5" type="ORF">DFH08DRAFT_923175</name>
</gene>
<evidence type="ECO:0000256" key="4">
    <source>
        <dbReference type="SAM" id="MobiDB-lite"/>
    </source>
</evidence>
<dbReference type="Proteomes" id="UP001218218">
    <property type="component" value="Unassembled WGS sequence"/>
</dbReference>
<feature type="compositionally biased region" description="Acidic residues" evidence="4">
    <location>
        <begin position="473"/>
        <end position="486"/>
    </location>
</feature>
<feature type="region of interest" description="Disordered" evidence="4">
    <location>
        <begin position="437"/>
        <end position="486"/>
    </location>
</feature>
<dbReference type="GO" id="GO:0032991">
    <property type="term" value="C:protein-containing complex"/>
    <property type="evidence" value="ECO:0007669"/>
    <property type="project" value="UniProtKB-ARBA"/>
</dbReference>
<feature type="region of interest" description="Disordered" evidence="4">
    <location>
        <begin position="103"/>
        <end position="122"/>
    </location>
</feature>
<name>A0AAD7EU57_9AGAR</name>
<keyword evidence="3" id="KW-0175">Coiled coil</keyword>
<evidence type="ECO:0000256" key="1">
    <source>
        <dbReference type="ARBA" id="ARBA00009574"/>
    </source>
</evidence>
<dbReference type="PANTHER" id="PTHR15157:SF5">
    <property type="entry name" value="UV RADIATION RESISTANCE-ASSOCIATED GENE PROTEIN"/>
    <property type="match status" value="1"/>
</dbReference>
<evidence type="ECO:0000313" key="6">
    <source>
        <dbReference type="Proteomes" id="UP001218218"/>
    </source>
</evidence>
<accession>A0AAD7EU57</accession>
<sequence length="486" mass="51242">MECNNCELKQRQFFCTDCIRVHTRDFRLKTQHFAADRDEQVAKATKALGAVEAARVTRAGVTQVQTRVDELLNALARLRKDNEKKRDRLRNLREKLAERRRTLAAATSLASPTTTSTTATNTPHPLLAAPLASLAHLSSLITAARVGLVQELVEVFNIVEVGGRPPLGGKAGSRGEWTIGDLILPVPGDVRRYPPQHINAVLGHTVHFLGLLAFYLGVKLPFVVRWNGEGGKLGVGVPWIGPGLGGWGRWTASHPLHLSLSASPTPTPVSPPPGSPYTDLSLSQSLSASVSQFLPGLGATPAPSQPSSSQPSSSQPPQPNPKSSAPSHTAEQPNFTTALAMLLHSVLYLAHTQGLAIPLAQAGDVLSNLWAVCCAPELGRRSHACCSYPYLPLPAPAPVSGGGGRLGAGGGAGAGVGGGANAQFSVDFAHVLQAAASGGGRRSAGVARHRRDGGGAEGRGGRRDKDKRKKEKEEEEGWDMVSEDGY</sequence>
<feature type="region of interest" description="Disordered" evidence="4">
    <location>
        <begin position="262"/>
        <end position="281"/>
    </location>
</feature>
<comment type="caution">
    <text evidence="5">The sequence shown here is derived from an EMBL/GenBank/DDBJ whole genome shotgun (WGS) entry which is preliminary data.</text>
</comment>
<evidence type="ECO:0000256" key="3">
    <source>
        <dbReference type="ARBA" id="ARBA00023054"/>
    </source>
</evidence>
<dbReference type="EMBL" id="JARIHO010000012">
    <property type="protein sequence ID" value="KAJ7352182.1"/>
    <property type="molecule type" value="Genomic_DNA"/>
</dbReference>
<dbReference type="GO" id="GO:0000323">
    <property type="term" value="C:lytic vacuole"/>
    <property type="evidence" value="ECO:0007669"/>
    <property type="project" value="TreeGrafter"/>
</dbReference>
<dbReference type="GO" id="GO:0000149">
    <property type="term" value="F:SNARE binding"/>
    <property type="evidence" value="ECO:0007669"/>
    <property type="project" value="TreeGrafter"/>
</dbReference>
<feature type="compositionally biased region" description="Low complexity" evidence="4">
    <location>
        <begin position="301"/>
        <end position="313"/>
    </location>
</feature>
<evidence type="ECO:0000256" key="2">
    <source>
        <dbReference type="ARBA" id="ARBA00013807"/>
    </source>
</evidence>
<dbReference type="InterPro" id="IPR018791">
    <property type="entry name" value="UV_resistance/autophagy_Atg14"/>
</dbReference>
<evidence type="ECO:0000313" key="5">
    <source>
        <dbReference type="EMBL" id="KAJ7352182.1"/>
    </source>
</evidence>
<comment type="similarity">
    <text evidence="1">Belongs to the ATG14 family.</text>
</comment>
<dbReference type="GO" id="GO:0035493">
    <property type="term" value="P:SNARE complex assembly"/>
    <property type="evidence" value="ECO:0007669"/>
    <property type="project" value="TreeGrafter"/>
</dbReference>
<dbReference type="PANTHER" id="PTHR15157">
    <property type="entry name" value="UV RADIATION RESISTANCE-ASSOCIATED GENE PROTEIN"/>
    <property type="match status" value="1"/>
</dbReference>
<reference evidence="5" key="1">
    <citation type="submission" date="2023-03" db="EMBL/GenBank/DDBJ databases">
        <title>Massive genome expansion in bonnet fungi (Mycena s.s.) driven by repeated elements and novel gene families across ecological guilds.</title>
        <authorList>
            <consortium name="Lawrence Berkeley National Laboratory"/>
            <person name="Harder C.B."/>
            <person name="Miyauchi S."/>
            <person name="Viragh M."/>
            <person name="Kuo A."/>
            <person name="Thoen E."/>
            <person name="Andreopoulos B."/>
            <person name="Lu D."/>
            <person name="Skrede I."/>
            <person name="Drula E."/>
            <person name="Henrissat B."/>
            <person name="Morin E."/>
            <person name="Kohler A."/>
            <person name="Barry K."/>
            <person name="LaButti K."/>
            <person name="Morin E."/>
            <person name="Salamov A."/>
            <person name="Lipzen A."/>
            <person name="Mereny Z."/>
            <person name="Hegedus B."/>
            <person name="Baldrian P."/>
            <person name="Stursova M."/>
            <person name="Weitz H."/>
            <person name="Taylor A."/>
            <person name="Grigoriev I.V."/>
            <person name="Nagy L.G."/>
            <person name="Martin F."/>
            <person name="Kauserud H."/>
        </authorList>
    </citation>
    <scope>NUCLEOTIDE SEQUENCE</scope>
    <source>
        <strain evidence="5">CBHHK002</strain>
    </source>
</reference>
<feature type="compositionally biased region" description="Pro residues" evidence="4">
    <location>
        <begin position="265"/>
        <end position="275"/>
    </location>
</feature>
<keyword evidence="6" id="KW-1185">Reference proteome</keyword>
<feature type="region of interest" description="Disordered" evidence="4">
    <location>
        <begin position="297"/>
        <end position="330"/>
    </location>
</feature>
<protein>
    <recommendedName>
        <fullName evidence="2">Autophagy-related protein 14</fullName>
    </recommendedName>
</protein>
<dbReference type="Pfam" id="PF10186">
    <property type="entry name" value="ATG14"/>
    <property type="match status" value="1"/>
</dbReference>
<dbReference type="GO" id="GO:0005768">
    <property type="term" value="C:endosome"/>
    <property type="evidence" value="ECO:0007669"/>
    <property type="project" value="TreeGrafter"/>
</dbReference>
<dbReference type="AlphaFoldDB" id="A0AAD7EU57"/>
<organism evidence="5 6">
    <name type="scientific">Mycena albidolilacea</name>
    <dbReference type="NCBI Taxonomy" id="1033008"/>
    <lineage>
        <taxon>Eukaryota</taxon>
        <taxon>Fungi</taxon>
        <taxon>Dikarya</taxon>
        <taxon>Basidiomycota</taxon>
        <taxon>Agaricomycotina</taxon>
        <taxon>Agaricomycetes</taxon>
        <taxon>Agaricomycetidae</taxon>
        <taxon>Agaricales</taxon>
        <taxon>Marasmiineae</taxon>
        <taxon>Mycenaceae</taxon>
        <taxon>Mycena</taxon>
    </lineage>
</organism>
<proteinExistence type="inferred from homology"/>